<evidence type="ECO:0000313" key="2">
    <source>
        <dbReference type="Proteomes" id="UP000042527"/>
    </source>
</evidence>
<protein>
    <submittedName>
        <fullName evidence="1">Uncharacterized lipoprotein</fullName>
    </submittedName>
</protein>
<dbReference type="Pfam" id="PF13036">
    <property type="entry name" value="LpoB"/>
    <property type="match status" value="1"/>
</dbReference>
<dbReference type="EMBL" id="CDNC01000002">
    <property type="protein sequence ID" value="CEM60703.1"/>
    <property type="molecule type" value="Genomic_DNA"/>
</dbReference>
<evidence type="ECO:0000313" key="1">
    <source>
        <dbReference type="EMBL" id="CEM60703.1"/>
    </source>
</evidence>
<dbReference type="AlphaFoldDB" id="A0A0B7GQI9"/>
<reference evidence="2" key="1">
    <citation type="submission" date="2015-01" db="EMBL/GenBank/DDBJ databases">
        <authorList>
            <person name="Manzoor Shahid"/>
            <person name="Zubair Saima"/>
        </authorList>
    </citation>
    <scope>NUCLEOTIDE SEQUENCE [LARGE SCALE GENOMIC DNA]</scope>
    <source>
        <strain evidence="2">V1</strain>
    </source>
</reference>
<gene>
    <name evidence="1" type="ORF">TPHV1_100023</name>
</gene>
<dbReference type="InterPro" id="IPR014094">
    <property type="entry name" value="LpoB"/>
</dbReference>
<organism evidence="1 2">
    <name type="scientific">Treponema phagedenis</name>
    <dbReference type="NCBI Taxonomy" id="162"/>
    <lineage>
        <taxon>Bacteria</taxon>
        <taxon>Pseudomonadati</taxon>
        <taxon>Spirochaetota</taxon>
        <taxon>Spirochaetia</taxon>
        <taxon>Spirochaetales</taxon>
        <taxon>Treponemataceae</taxon>
        <taxon>Treponema</taxon>
    </lineage>
</organism>
<keyword evidence="2" id="KW-1185">Reference proteome</keyword>
<dbReference type="RefSeq" id="WP_044634315.1">
    <property type="nucleotide sequence ID" value="NZ_CDNC01000002.1"/>
</dbReference>
<sequence length="202" mass="22333">MKNKSFFIVFLVIAAVCMSCATTGVTRVPSSAVTDISGYWNDTDVRIVCEALIDDCISSPRIERFSIKNNALPVFIVGTFRNDSSEHIDTSIIVKKMQSAIIKSGKADFVADSRSREEVRAERDEQNMGNASEETAKALGNETGADFLLQGAVKSIVQKAGSKMVRTYHVSAELINIETNKIIWSGFNDDIKKVIKLNKVRY</sequence>
<dbReference type="OrthoDB" id="9803653at2"/>
<dbReference type="GeneID" id="57754220"/>
<accession>A0A0B7GQI9</accession>
<proteinExistence type="predicted"/>
<dbReference type="Proteomes" id="UP000042527">
    <property type="component" value="Unassembled WGS sequence"/>
</dbReference>
<dbReference type="Gene3D" id="3.40.50.10610">
    <property type="entry name" value="ABC-type transport auxiliary lipoprotein component"/>
    <property type="match status" value="1"/>
</dbReference>
<name>A0A0B7GQI9_TREPH</name>
<keyword evidence="1" id="KW-0449">Lipoprotein</keyword>